<dbReference type="InterPro" id="IPR006764">
    <property type="entry name" value="SAM_dep_MeTrfase_SAV2177_type"/>
</dbReference>
<gene>
    <name evidence="1" type="ORF">H4W81_002102</name>
</gene>
<dbReference type="PIRSF" id="PIRSF017393">
    <property type="entry name" value="MTase_SAV2177"/>
    <property type="match status" value="1"/>
</dbReference>
<dbReference type="SUPFAM" id="SSF53335">
    <property type="entry name" value="S-adenosyl-L-methionine-dependent methyltransferases"/>
    <property type="match status" value="1"/>
</dbReference>
<reference evidence="1 2" key="1">
    <citation type="submission" date="2020-10" db="EMBL/GenBank/DDBJ databases">
        <title>Sequencing the genomes of 1000 actinobacteria strains.</title>
        <authorList>
            <person name="Klenk H.-P."/>
        </authorList>
    </citation>
    <scope>NUCLEOTIDE SEQUENCE [LARGE SCALE GENOMIC DNA]</scope>
    <source>
        <strain evidence="1 2">DSM 43748</strain>
    </source>
</reference>
<organism evidence="1 2">
    <name type="scientific">Nonomuraea africana</name>
    <dbReference type="NCBI Taxonomy" id="46171"/>
    <lineage>
        <taxon>Bacteria</taxon>
        <taxon>Bacillati</taxon>
        <taxon>Actinomycetota</taxon>
        <taxon>Actinomycetes</taxon>
        <taxon>Streptosporangiales</taxon>
        <taxon>Streptosporangiaceae</taxon>
        <taxon>Nonomuraea</taxon>
    </lineage>
</organism>
<comment type="caution">
    <text evidence="1">The sequence shown here is derived from an EMBL/GenBank/DDBJ whole genome shotgun (WGS) entry which is preliminary data.</text>
</comment>
<dbReference type="EMBL" id="JADBEF010000001">
    <property type="protein sequence ID" value="MBE1559323.1"/>
    <property type="molecule type" value="Genomic_DNA"/>
</dbReference>
<name>A0ABR9KBD6_9ACTN</name>
<evidence type="ECO:0000313" key="2">
    <source>
        <dbReference type="Proteomes" id="UP000661607"/>
    </source>
</evidence>
<accession>A0ABR9KBD6</accession>
<proteinExistence type="predicted"/>
<evidence type="ECO:0000313" key="1">
    <source>
        <dbReference type="EMBL" id="MBE1559323.1"/>
    </source>
</evidence>
<sequence>MERDEQVPQAIDPNTPSVARMYDYYLGGKDNFPADREAAEKIIQLVPTIKQIARDNRDFLIRVVRTLAAAGIRQFIDIGAGLPTRQNVHEVALEAAPDSRIVYVDNDPIVLVHARALLADSPQTAVVRADLRDPASILDAPEVRAHIDFTRPVAVLLFAILHFVPDDKEAEEIVSRLRAPLVGGSHLALSHSYAGDMTGEALSSGRSVYRPATSGSLTPRSAEQVGAYFEGLDLLEPGVVPIDAWRPEWPDVEPDFGRPSLLGGVARIR</sequence>
<keyword evidence="2" id="KW-1185">Reference proteome</keyword>
<dbReference type="Proteomes" id="UP000661607">
    <property type="component" value="Unassembled WGS sequence"/>
</dbReference>
<dbReference type="RefSeq" id="WP_192774619.1">
    <property type="nucleotide sequence ID" value="NZ_BAAASY010000001.1"/>
</dbReference>
<dbReference type="InterPro" id="IPR029063">
    <property type="entry name" value="SAM-dependent_MTases_sf"/>
</dbReference>
<evidence type="ECO:0008006" key="3">
    <source>
        <dbReference type="Google" id="ProtNLM"/>
    </source>
</evidence>
<dbReference type="Pfam" id="PF04672">
    <property type="entry name" value="Methyltransf_19"/>
    <property type="match status" value="1"/>
</dbReference>
<dbReference type="Gene3D" id="3.40.50.150">
    <property type="entry name" value="Vaccinia Virus protein VP39"/>
    <property type="match status" value="1"/>
</dbReference>
<protein>
    <recommendedName>
        <fullName evidence="3">SAM-dependent methyltransferase</fullName>
    </recommendedName>
</protein>